<feature type="transmembrane region" description="Helical" evidence="10">
    <location>
        <begin position="320"/>
        <end position="340"/>
    </location>
</feature>
<dbReference type="GO" id="GO:0016020">
    <property type="term" value="C:membrane"/>
    <property type="evidence" value="ECO:0007669"/>
    <property type="project" value="UniProtKB-SubCell"/>
</dbReference>
<evidence type="ECO:0000256" key="3">
    <source>
        <dbReference type="ARBA" id="ARBA00022538"/>
    </source>
</evidence>
<feature type="domain" description="Cation/H+ exchanger transmembrane" evidence="11">
    <location>
        <begin position="60"/>
        <end position="434"/>
    </location>
</feature>
<evidence type="ECO:0000256" key="5">
    <source>
        <dbReference type="ARBA" id="ARBA00022958"/>
    </source>
</evidence>
<evidence type="ECO:0000256" key="2">
    <source>
        <dbReference type="ARBA" id="ARBA00022448"/>
    </source>
</evidence>
<evidence type="ECO:0000256" key="6">
    <source>
        <dbReference type="ARBA" id="ARBA00022989"/>
    </source>
</evidence>
<keyword evidence="5" id="KW-0630">Potassium</keyword>
<keyword evidence="8 10" id="KW-0472">Membrane</keyword>
<evidence type="ECO:0000256" key="4">
    <source>
        <dbReference type="ARBA" id="ARBA00022692"/>
    </source>
</evidence>
<dbReference type="GO" id="GO:0015297">
    <property type="term" value="F:antiporter activity"/>
    <property type="evidence" value="ECO:0007669"/>
    <property type="project" value="InterPro"/>
</dbReference>
<feature type="transmembrane region" description="Helical" evidence="10">
    <location>
        <begin position="269"/>
        <end position="286"/>
    </location>
</feature>
<evidence type="ECO:0000259" key="12">
    <source>
        <dbReference type="Pfam" id="PF23256"/>
    </source>
</evidence>
<evidence type="ECO:0008006" key="16">
    <source>
        <dbReference type="Google" id="ProtNLM"/>
    </source>
</evidence>
<dbReference type="Pfam" id="PF23259">
    <property type="entry name" value="CHX17_C"/>
    <property type="match status" value="1"/>
</dbReference>
<dbReference type="InterPro" id="IPR057290">
    <property type="entry name" value="CHX17_C"/>
</dbReference>
<dbReference type="GO" id="GO:0006885">
    <property type="term" value="P:regulation of pH"/>
    <property type="evidence" value="ECO:0007669"/>
    <property type="project" value="TreeGrafter"/>
</dbReference>
<feature type="transmembrane region" description="Helical" evidence="10">
    <location>
        <begin position="352"/>
        <end position="376"/>
    </location>
</feature>
<feature type="transmembrane region" description="Helical" evidence="10">
    <location>
        <begin position="105"/>
        <end position="128"/>
    </location>
</feature>
<evidence type="ECO:0000256" key="7">
    <source>
        <dbReference type="ARBA" id="ARBA00023065"/>
    </source>
</evidence>
<feature type="transmembrane region" description="Helical" evidence="10">
    <location>
        <begin position="66"/>
        <end position="84"/>
    </location>
</feature>
<organism evidence="14 15">
    <name type="scientific">Linum tenue</name>
    <dbReference type="NCBI Taxonomy" id="586396"/>
    <lineage>
        <taxon>Eukaryota</taxon>
        <taxon>Viridiplantae</taxon>
        <taxon>Streptophyta</taxon>
        <taxon>Embryophyta</taxon>
        <taxon>Tracheophyta</taxon>
        <taxon>Spermatophyta</taxon>
        <taxon>Magnoliopsida</taxon>
        <taxon>eudicotyledons</taxon>
        <taxon>Gunneridae</taxon>
        <taxon>Pentapetalae</taxon>
        <taxon>rosids</taxon>
        <taxon>fabids</taxon>
        <taxon>Malpighiales</taxon>
        <taxon>Linaceae</taxon>
        <taxon>Linum</taxon>
    </lineage>
</organism>
<feature type="domain" description="Cation/H(+) antiporter central" evidence="12">
    <location>
        <begin position="490"/>
        <end position="619"/>
    </location>
</feature>
<dbReference type="GO" id="GO:1902600">
    <property type="term" value="P:proton transmembrane transport"/>
    <property type="evidence" value="ECO:0007669"/>
    <property type="project" value="InterPro"/>
</dbReference>
<feature type="transmembrane region" description="Helical" evidence="10">
    <location>
        <begin position="35"/>
        <end position="54"/>
    </location>
</feature>
<evidence type="ECO:0000259" key="11">
    <source>
        <dbReference type="Pfam" id="PF00999"/>
    </source>
</evidence>
<feature type="transmembrane region" description="Helical" evidence="10">
    <location>
        <begin position="134"/>
        <end position="152"/>
    </location>
</feature>
<name>A0AAV0IMT5_9ROSI</name>
<dbReference type="InterPro" id="IPR050794">
    <property type="entry name" value="CPA2_transporter"/>
</dbReference>
<dbReference type="Gene3D" id="3.40.50.12370">
    <property type="match status" value="1"/>
</dbReference>
<comment type="caution">
    <text evidence="14">The sequence shown here is derived from an EMBL/GenBank/DDBJ whole genome shotgun (WGS) entry which is preliminary data.</text>
</comment>
<evidence type="ECO:0000313" key="15">
    <source>
        <dbReference type="Proteomes" id="UP001154282"/>
    </source>
</evidence>
<keyword evidence="4 10" id="KW-0812">Transmembrane</keyword>
<keyword evidence="7" id="KW-0406">Ion transport</keyword>
<dbReference type="InterPro" id="IPR006153">
    <property type="entry name" value="Cation/H_exchanger_TM"/>
</dbReference>
<evidence type="ECO:0000256" key="1">
    <source>
        <dbReference type="ARBA" id="ARBA00004141"/>
    </source>
</evidence>
<dbReference type="Gene3D" id="1.20.1530.20">
    <property type="match status" value="1"/>
</dbReference>
<feature type="transmembrane region" description="Helical" evidence="10">
    <location>
        <begin position="291"/>
        <end position="308"/>
    </location>
</feature>
<evidence type="ECO:0000313" key="14">
    <source>
        <dbReference type="EMBL" id="CAI0398093.1"/>
    </source>
</evidence>
<dbReference type="GO" id="GO:0012505">
    <property type="term" value="C:endomembrane system"/>
    <property type="evidence" value="ECO:0007669"/>
    <property type="project" value="TreeGrafter"/>
</dbReference>
<sequence>MEFESTWKNETVCYTLPPLINAENFGDEISIVEDVFSASLSLLNIQIFLIYVISNSLNKILKRFSIPSFVSQLLTGIILGPTFLRKNDFVKNQLFPRHSHEALDVVGMIGYFTFMFLSAVKMDVAMVIRSGKKVMTIGLASTIIPFAVGLLFQRQQIAEADDKLTVNSIVGITSIQSLTTFPVVSQVLEELKLTNSEIGRLALSSSLVSGLLGALIDLVGKAFSMHLEVAKRLRNLLVASLSIAVAVFVFRPAMVWVVKRTPQGGSVKAAYVFVTLAVATSYVILFDELRLAFIVGAFIFGLIVPPGPPFGSSLVETLETVPQALFFPVFVATTAMKADLTTVFGPFDNRGFFTALIYWSAIEKFIACLLLALPWMPLLDSVVLSLVLNSKGVVEASIHAYQRDTQMMGLQLYSLFLLSILVNATVIPVLVSILYEPSRRYAGYHSRNIFALRPVSELRVLACVHKPHHVASTMKLLDTLCRTEESAVALYVIHLLEQIGHATPIFITHQKQKKSESSKQKAVSDNCSIEVILAFNQYERRTYGLTSVNTFTSISQPKFMHDDICTLALDKSTILLLTPFHITWALDGSIESEDNTMRALNSRVLERAPCSVGIYFNRGNVRVYDGAAAPRSSDASSSFSSAYSVCVLYLGGRDDHEALCLATRMARDSGLELTIHHLVSKEDTNTTNRLSHERMIDEVVLKEALQKVSNLPNVKYIEQVVEDGPQTAMAVRAISSNHDLFVVGRRVGVDSPQTTGLAEWSEFPELGVIGDLLASKDVETKASVLVVQQQKQFK</sequence>
<dbReference type="Proteomes" id="UP001154282">
    <property type="component" value="Unassembled WGS sequence"/>
</dbReference>
<feature type="transmembrane region" description="Helical" evidence="10">
    <location>
        <begin position="412"/>
        <end position="435"/>
    </location>
</feature>
<evidence type="ECO:0000256" key="8">
    <source>
        <dbReference type="ARBA" id="ARBA00023136"/>
    </source>
</evidence>
<dbReference type="EMBL" id="CAMGYJ010000004">
    <property type="protein sequence ID" value="CAI0398093.1"/>
    <property type="molecule type" value="Genomic_DNA"/>
</dbReference>
<protein>
    <recommendedName>
        <fullName evidence="16">Cation/H+ exchanger domain-containing protein</fullName>
    </recommendedName>
</protein>
<keyword evidence="15" id="KW-1185">Reference proteome</keyword>
<accession>A0AAV0IMT5</accession>
<gene>
    <name evidence="14" type="ORF">LITE_LOCUS9779</name>
</gene>
<evidence type="ECO:0000256" key="9">
    <source>
        <dbReference type="ARBA" id="ARBA00038341"/>
    </source>
</evidence>
<reference evidence="14" key="1">
    <citation type="submission" date="2022-08" db="EMBL/GenBank/DDBJ databases">
        <authorList>
            <person name="Gutierrez-Valencia J."/>
        </authorList>
    </citation>
    <scope>NUCLEOTIDE SEQUENCE</scope>
</reference>
<evidence type="ECO:0000259" key="13">
    <source>
        <dbReference type="Pfam" id="PF23259"/>
    </source>
</evidence>
<feature type="transmembrane region" description="Helical" evidence="10">
    <location>
        <begin position="236"/>
        <end position="257"/>
    </location>
</feature>
<dbReference type="InterPro" id="IPR038770">
    <property type="entry name" value="Na+/solute_symporter_sf"/>
</dbReference>
<dbReference type="Pfam" id="PF23256">
    <property type="entry name" value="CHX17_2nd"/>
    <property type="match status" value="1"/>
</dbReference>
<feature type="transmembrane region" description="Helical" evidence="10">
    <location>
        <begin position="204"/>
        <end position="224"/>
    </location>
</feature>
<evidence type="ECO:0000256" key="10">
    <source>
        <dbReference type="SAM" id="Phobius"/>
    </source>
</evidence>
<keyword evidence="6 10" id="KW-1133">Transmembrane helix</keyword>
<dbReference type="GO" id="GO:0006813">
    <property type="term" value="P:potassium ion transport"/>
    <property type="evidence" value="ECO:0007669"/>
    <property type="project" value="UniProtKB-KW"/>
</dbReference>
<dbReference type="PANTHER" id="PTHR32468">
    <property type="entry name" value="CATION/H + ANTIPORTER"/>
    <property type="match status" value="1"/>
</dbReference>
<feature type="domain" description="Cation/H(+) antiporter C-terminal" evidence="13">
    <location>
        <begin position="643"/>
        <end position="790"/>
    </location>
</feature>
<dbReference type="Pfam" id="PF00999">
    <property type="entry name" value="Na_H_Exchanger"/>
    <property type="match status" value="1"/>
</dbReference>
<comment type="subcellular location">
    <subcellularLocation>
        <location evidence="1">Membrane</location>
        <topology evidence="1">Multi-pass membrane protein</topology>
    </subcellularLocation>
</comment>
<proteinExistence type="inferred from homology"/>
<dbReference type="InterPro" id="IPR057291">
    <property type="entry name" value="CHX17_2nd"/>
</dbReference>
<keyword evidence="2" id="KW-0813">Transport</keyword>
<dbReference type="PANTHER" id="PTHR32468:SF134">
    <property type="entry name" value="CATION_H+ EXCHANGER DOMAIN-CONTAINING PROTEIN"/>
    <property type="match status" value="1"/>
</dbReference>
<comment type="similarity">
    <text evidence="9">Belongs to the monovalent cation:proton antiporter 2 (CPA2) transporter (TC 2.A.37) family. CHX (TC 2.A.37.4) subfamily.</text>
</comment>
<keyword evidence="3" id="KW-0633">Potassium transport</keyword>
<dbReference type="AlphaFoldDB" id="A0AAV0IMT5"/>